<organism evidence="4 5">
    <name type="scientific">Agrilactobacillus composti DSM 18527 = JCM 14202</name>
    <dbReference type="NCBI Taxonomy" id="1423734"/>
    <lineage>
        <taxon>Bacteria</taxon>
        <taxon>Bacillati</taxon>
        <taxon>Bacillota</taxon>
        <taxon>Bacilli</taxon>
        <taxon>Lactobacillales</taxon>
        <taxon>Lactobacillaceae</taxon>
        <taxon>Agrilactobacillus</taxon>
    </lineage>
</organism>
<dbReference type="SUPFAM" id="SSF48208">
    <property type="entry name" value="Six-hairpin glycosidases"/>
    <property type="match status" value="1"/>
</dbReference>
<proteinExistence type="predicted"/>
<evidence type="ECO:0000313" key="5">
    <source>
        <dbReference type="Proteomes" id="UP000051236"/>
    </source>
</evidence>
<dbReference type="InterPro" id="IPR049046">
    <property type="entry name" value="Beta-AFase-like_GH127_middle"/>
</dbReference>
<dbReference type="Pfam" id="PF20737">
    <property type="entry name" value="Glyco_hydro127C"/>
    <property type="match status" value="1"/>
</dbReference>
<protein>
    <recommendedName>
        <fullName evidence="6">Glycoside hydrolase family 127 protein</fullName>
    </recommendedName>
</protein>
<keyword evidence="5" id="KW-1185">Reference proteome</keyword>
<sequence length="660" mass="74455">MQVKTNLDLNQVEITSDFWKHYRELIVKEVLPYQWQVMNDEADINIADDPQNNGQTKNSHAVANLKIAAGKMKGHHFGFPFQDTDVYKWLEAAAYSFSYHPNPDLKKITDNLVDLIAEAQDPDGYLSTEFQIDMPDRKFKRLQQSHELYTMGHYIEAGVAYYQATGNGKALEIAEKMADCIGANFGLEPGKIPGYDGHPEIELALSRLYEATHEERFLKLAHYFLQQRGQDPAFFEKQLKADGLGADRDLIPGMRDFPRNYYQAAEPIVDQKTADGHAVRVVYLCTGMAYVARLTGDQALLTACHRFWNDIVKRRMYITGNIGSTTTGEAFTYDYDLPNDTMYGETCASVGMAFFARQMLNLEAKGEYSDILEKELFNGALSGISLDGKHFFYVNPLEADPAASKGNPGKSHILTRRADWFGCACCPSNVARLIASVDQYLYAIEDDTILSHQFIANHATFDQEITVDQTNNFPWDGAIHYEIQNPNRSNFKFGIRIPNWSQNNYQLSVNGEAIKAQLVNGIVYIPVTGPTLTIDLTLDMQVTLMRSSNRVEADFGKVAVQRGPLVYAAESADNQTPLWAYRLNNQSVATTQFESQLLDGVTIVKLPAQKVAVESENAELYQPIQQAPMNWEATTLTMVPYYAWANRENGQMAVWQHYQD</sequence>
<feature type="domain" description="Non-reducing end beta-L-arabinofuranosidase-like GH127 C-terminal" evidence="3">
    <location>
        <begin position="542"/>
        <end position="656"/>
    </location>
</feature>
<dbReference type="Pfam" id="PF07944">
    <property type="entry name" value="Beta-AFase-like_GH127_cat"/>
    <property type="match status" value="1"/>
</dbReference>
<dbReference type="InterPro" id="IPR012878">
    <property type="entry name" value="Beta-AFase-like_GH127_cat"/>
</dbReference>
<evidence type="ECO:0008006" key="6">
    <source>
        <dbReference type="Google" id="ProtNLM"/>
    </source>
</evidence>
<dbReference type="eggNOG" id="COG3533">
    <property type="taxonomic scope" value="Bacteria"/>
</dbReference>
<feature type="domain" description="Non-reducing end beta-L-arabinofuranosidase-like GH127 catalytic" evidence="1">
    <location>
        <begin position="11"/>
        <end position="438"/>
    </location>
</feature>
<dbReference type="PANTHER" id="PTHR43465">
    <property type="entry name" value="DUF1680 DOMAIN PROTEIN (AFU_ORTHOLOGUE AFUA_1G08910)"/>
    <property type="match status" value="1"/>
</dbReference>
<dbReference type="RefSeq" id="WP_035454929.1">
    <property type="nucleotide sequence ID" value="NZ_AZGA01000024.1"/>
</dbReference>
<gene>
    <name evidence="4" type="ORF">FC83_GL002122</name>
</gene>
<evidence type="ECO:0000259" key="3">
    <source>
        <dbReference type="Pfam" id="PF20737"/>
    </source>
</evidence>
<evidence type="ECO:0000259" key="1">
    <source>
        <dbReference type="Pfam" id="PF07944"/>
    </source>
</evidence>
<dbReference type="STRING" id="1423734.FC83_GL002122"/>
<dbReference type="Proteomes" id="UP000051236">
    <property type="component" value="Unassembled WGS sequence"/>
</dbReference>
<accession>X0PUT6</accession>
<reference evidence="4 5" key="1">
    <citation type="journal article" date="2015" name="Genome Announc.">
        <title>Expanding the biotechnology potential of lactobacilli through comparative genomics of 213 strains and associated genera.</title>
        <authorList>
            <person name="Sun Z."/>
            <person name="Harris H.M."/>
            <person name="McCann A."/>
            <person name="Guo C."/>
            <person name="Argimon S."/>
            <person name="Zhang W."/>
            <person name="Yang X."/>
            <person name="Jeffery I.B."/>
            <person name="Cooney J.C."/>
            <person name="Kagawa T.F."/>
            <person name="Liu W."/>
            <person name="Song Y."/>
            <person name="Salvetti E."/>
            <person name="Wrobel A."/>
            <person name="Rasinkangas P."/>
            <person name="Parkhill J."/>
            <person name="Rea M.C."/>
            <person name="O'Sullivan O."/>
            <person name="Ritari J."/>
            <person name="Douillard F.P."/>
            <person name="Paul Ross R."/>
            <person name="Yang R."/>
            <person name="Briner A.E."/>
            <person name="Felis G.E."/>
            <person name="de Vos W.M."/>
            <person name="Barrangou R."/>
            <person name="Klaenhammer T.R."/>
            <person name="Caufield P.W."/>
            <person name="Cui Y."/>
            <person name="Zhang H."/>
            <person name="O'Toole P.W."/>
        </authorList>
    </citation>
    <scope>NUCLEOTIDE SEQUENCE [LARGE SCALE GENOMIC DNA]</scope>
    <source>
        <strain evidence="4 5">DSM 18527</strain>
    </source>
</reference>
<dbReference type="Pfam" id="PF20736">
    <property type="entry name" value="Glyco_hydro127M"/>
    <property type="match status" value="1"/>
</dbReference>
<dbReference type="InterPro" id="IPR049049">
    <property type="entry name" value="Beta-AFase-like_GH127_C"/>
</dbReference>
<dbReference type="AlphaFoldDB" id="X0PUT6"/>
<dbReference type="EMBL" id="AZGA01000024">
    <property type="protein sequence ID" value="KRM34637.1"/>
    <property type="molecule type" value="Genomic_DNA"/>
</dbReference>
<dbReference type="OrthoDB" id="9757939at2"/>
<dbReference type="PATRIC" id="fig|1423734.3.peg.2144"/>
<dbReference type="PANTHER" id="PTHR43465:SF2">
    <property type="entry name" value="DUF1680 DOMAIN PROTEIN (AFU_ORTHOLOGUE AFUA_1G08910)"/>
    <property type="match status" value="1"/>
</dbReference>
<dbReference type="InterPro" id="IPR049174">
    <property type="entry name" value="Beta-AFase-like"/>
</dbReference>
<evidence type="ECO:0000259" key="2">
    <source>
        <dbReference type="Pfam" id="PF20736"/>
    </source>
</evidence>
<dbReference type="GO" id="GO:0005975">
    <property type="term" value="P:carbohydrate metabolic process"/>
    <property type="evidence" value="ECO:0007669"/>
    <property type="project" value="InterPro"/>
</dbReference>
<comment type="caution">
    <text evidence="4">The sequence shown here is derived from an EMBL/GenBank/DDBJ whole genome shotgun (WGS) entry which is preliminary data.</text>
</comment>
<name>X0PUT6_9LACO</name>
<evidence type="ECO:0000313" key="4">
    <source>
        <dbReference type="EMBL" id="KRM34637.1"/>
    </source>
</evidence>
<dbReference type="InterPro" id="IPR008928">
    <property type="entry name" value="6-hairpin_glycosidase_sf"/>
</dbReference>
<feature type="domain" description="Non-reducing end beta-L-arabinofuranosidase-like GH127 middle" evidence="2">
    <location>
        <begin position="448"/>
        <end position="540"/>
    </location>
</feature>